<evidence type="ECO:0000313" key="2">
    <source>
        <dbReference type="Proteomes" id="UP000224634"/>
    </source>
</evidence>
<evidence type="ECO:0000313" key="1">
    <source>
        <dbReference type="EMBL" id="PGH26846.1"/>
    </source>
</evidence>
<sequence length="82" mass="8958">MASHVAQFYFDQALIDEVEKIAPYAENTQSHAKNAGDFIMRQGSEGEGDPVFHYVLLGDSAEDELPMVIGVLSQEESLPEGS</sequence>
<accession>A0A2B7YYU4</accession>
<dbReference type="STRING" id="1447883.A0A2B7YYU4"/>
<dbReference type="PANTHER" id="PTHR34315">
    <property type="match status" value="1"/>
</dbReference>
<comment type="caution">
    <text evidence="1">The sequence shown here is derived from an EMBL/GenBank/DDBJ whole genome shotgun (WGS) entry which is preliminary data.</text>
</comment>
<dbReference type="PANTHER" id="PTHR34315:SF1">
    <property type="entry name" value="INTRADIOL RING-CLEAVAGE DIOXYGENASES DOMAIN-CONTAINING PROTEIN-RELATED"/>
    <property type="match status" value="1"/>
</dbReference>
<dbReference type="AlphaFoldDB" id="A0A2B7YYU4"/>
<reference evidence="1 2" key="1">
    <citation type="submission" date="2017-10" db="EMBL/GenBank/DDBJ databases">
        <title>Comparative genomics in systemic dimorphic fungi from Ajellomycetaceae.</title>
        <authorList>
            <person name="Munoz J.F."/>
            <person name="Mcewen J.G."/>
            <person name="Clay O.K."/>
            <person name="Cuomo C.A."/>
        </authorList>
    </citation>
    <scope>NUCLEOTIDE SEQUENCE [LARGE SCALE GENOMIC DNA]</scope>
    <source>
        <strain evidence="1 2">UAMH7299</strain>
    </source>
</reference>
<organism evidence="1 2">
    <name type="scientific">Polytolypa hystricis (strain UAMH7299)</name>
    <dbReference type="NCBI Taxonomy" id="1447883"/>
    <lineage>
        <taxon>Eukaryota</taxon>
        <taxon>Fungi</taxon>
        <taxon>Dikarya</taxon>
        <taxon>Ascomycota</taxon>
        <taxon>Pezizomycotina</taxon>
        <taxon>Eurotiomycetes</taxon>
        <taxon>Eurotiomycetidae</taxon>
        <taxon>Onygenales</taxon>
        <taxon>Onygenales incertae sedis</taxon>
        <taxon>Polytolypa</taxon>
    </lineage>
</organism>
<dbReference type="Proteomes" id="UP000224634">
    <property type="component" value="Unassembled WGS sequence"/>
</dbReference>
<name>A0A2B7YYU4_POLH7</name>
<gene>
    <name evidence="1" type="ORF">AJ80_01427</name>
</gene>
<keyword evidence="2" id="KW-1185">Reference proteome</keyword>
<dbReference type="OrthoDB" id="121380at2759"/>
<dbReference type="EMBL" id="PDNA01000012">
    <property type="protein sequence ID" value="PGH26846.1"/>
    <property type="molecule type" value="Genomic_DNA"/>
</dbReference>
<proteinExistence type="predicted"/>
<protein>
    <submittedName>
        <fullName evidence="1">Uncharacterized protein</fullName>
    </submittedName>
</protein>